<dbReference type="CDD" id="cd03353">
    <property type="entry name" value="LbH_GlmU_C"/>
    <property type="match status" value="1"/>
</dbReference>
<evidence type="ECO:0000259" key="22">
    <source>
        <dbReference type="Pfam" id="PF25087"/>
    </source>
</evidence>
<dbReference type="Pfam" id="PF00132">
    <property type="entry name" value="Hexapep"/>
    <property type="match status" value="1"/>
</dbReference>
<dbReference type="EC" id="2.7.7.23" evidence="20"/>
<feature type="region of interest" description="N-acetyltransferase" evidence="20">
    <location>
        <begin position="250"/>
        <end position="459"/>
    </location>
</feature>
<dbReference type="Proteomes" id="UP001177160">
    <property type="component" value="Unassembled WGS sequence"/>
</dbReference>
<dbReference type="Pfam" id="PF25087">
    <property type="entry name" value="GMPPB_C"/>
    <property type="match status" value="1"/>
</dbReference>
<keyword evidence="15 20" id="KW-0012">Acyltransferase</keyword>
<feature type="active site" description="Proton acceptor" evidence="20">
    <location>
        <position position="361"/>
    </location>
</feature>
<keyword evidence="7 20" id="KW-0808">Transferase</keyword>
<comment type="subunit">
    <text evidence="20">Homotrimer.</text>
</comment>
<keyword evidence="13 20" id="KW-0573">Peptidoglycan synthesis</keyword>
<evidence type="ECO:0000256" key="15">
    <source>
        <dbReference type="ARBA" id="ARBA00023315"/>
    </source>
</evidence>
<dbReference type="SUPFAM" id="SSF51161">
    <property type="entry name" value="Trimeric LpxA-like enzymes"/>
    <property type="match status" value="1"/>
</dbReference>
<feature type="binding site" evidence="20">
    <location>
        <position position="169"/>
    </location>
    <ligand>
        <name>UDP-N-acetyl-alpha-D-glucosamine</name>
        <dbReference type="ChEBI" id="CHEBI:57705"/>
    </ligand>
</feature>
<keyword evidence="14 20" id="KW-0511">Multifunctional enzyme</keyword>
<evidence type="ECO:0000256" key="11">
    <source>
        <dbReference type="ARBA" id="ARBA00022842"/>
    </source>
</evidence>
<feature type="binding site" evidence="20">
    <location>
        <position position="226"/>
    </location>
    <ligand>
        <name>UDP-N-acetyl-alpha-D-glucosamine</name>
        <dbReference type="ChEBI" id="CHEBI:57705"/>
    </ligand>
</feature>
<keyword evidence="9 20" id="KW-0479">Metal-binding</keyword>
<keyword evidence="8 20" id="KW-0548">Nucleotidyltransferase</keyword>
<feature type="binding site" evidence="20">
    <location>
        <position position="72"/>
    </location>
    <ligand>
        <name>UDP-N-acetyl-alpha-D-glucosamine</name>
        <dbReference type="ChEBI" id="CHEBI:57705"/>
    </ligand>
</feature>
<feature type="binding site" evidence="20">
    <location>
        <position position="364"/>
    </location>
    <ligand>
        <name>UDP-N-acetyl-alpha-D-glucosamine</name>
        <dbReference type="ChEBI" id="CHEBI:57705"/>
    </ligand>
</feature>
<dbReference type="InterPro" id="IPR011004">
    <property type="entry name" value="Trimer_LpxA-like_sf"/>
</dbReference>
<dbReference type="GO" id="GO:0003977">
    <property type="term" value="F:UDP-N-acetylglucosamine diphosphorylase activity"/>
    <property type="evidence" value="ECO:0007669"/>
    <property type="project" value="UniProtKB-EC"/>
</dbReference>
<feature type="binding site" evidence="20">
    <location>
        <position position="375"/>
    </location>
    <ligand>
        <name>UDP-N-acetyl-alpha-D-glucosamine</name>
        <dbReference type="ChEBI" id="CHEBI:57705"/>
    </ligand>
</feature>
<dbReference type="GO" id="GO:0019134">
    <property type="term" value="F:glucosamine-1-phosphate N-acetyltransferase activity"/>
    <property type="evidence" value="ECO:0007669"/>
    <property type="project" value="UniProtKB-EC"/>
</dbReference>
<evidence type="ECO:0000256" key="10">
    <source>
        <dbReference type="ARBA" id="ARBA00022737"/>
    </source>
</evidence>
<dbReference type="NCBIfam" id="NF010934">
    <property type="entry name" value="PRK14354.1"/>
    <property type="match status" value="1"/>
</dbReference>
<dbReference type="PANTHER" id="PTHR43584:SF3">
    <property type="entry name" value="BIFUNCTIONAL PROTEIN GLMU"/>
    <property type="match status" value="1"/>
</dbReference>
<comment type="pathway">
    <text evidence="3 20">Nucleotide-sugar biosynthesis; UDP-N-acetyl-alpha-D-glucosamine biosynthesis; UDP-N-acetyl-alpha-D-glucosamine from N-acetyl-alpha-D-glucosamine 1-phosphate: step 1/1.</text>
</comment>
<feature type="domain" description="Mannose-1-phosphate guanyltransferase C-terminal" evidence="22">
    <location>
        <begin position="263"/>
        <end position="351"/>
    </location>
</feature>
<dbReference type="RefSeq" id="WP_263607604.1">
    <property type="nucleotide sequence ID" value="NZ_JAOVQM010000001.1"/>
</dbReference>
<dbReference type="CDD" id="cd02540">
    <property type="entry name" value="GT2_GlmU_N_bac"/>
    <property type="match status" value="1"/>
</dbReference>
<feature type="region of interest" description="Linker" evidence="20">
    <location>
        <begin position="229"/>
        <end position="249"/>
    </location>
</feature>
<dbReference type="Pfam" id="PF00483">
    <property type="entry name" value="NTP_transferase"/>
    <property type="match status" value="1"/>
</dbReference>
<evidence type="ECO:0000256" key="14">
    <source>
        <dbReference type="ARBA" id="ARBA00023268"/>
    </source>
</evidence>
<keyword evidence="24" id="KW-1185">Reference proteome</keyword>
<evidence type="ECO:0000256" key="19">
    <source>
        <dbReference type="ARBA" id="ARBA00049628"/>
    </source>
</evidence>
<accession>A0ABT2Y4S7</accession>
<sequence>MKKYALILAAGKGTRMRTELPKCAFPILGKPMIEYIVENIEKTDIDEIVAIVGHKKEVIMDILKDRAQYAVQEQQLGTGHAALSAAPLLEGKEGTTFILPGDMPLMEYPLMDKLMRAHEEMGNDLTVVTMVVDYPKGYGRIVRDEYGTVKGIVEENDCTESEKQIKEVNSSVYIVDNKALFETLKQIKKNDRKGEYYLTDIVSLMHQSYKVNTFIVRNSMVTMGINDLYAISIAEKYLRDSINKGHMLSGVSMINPETITIGHNVVIEEGVWIYPNTSITGNSVIKKGAIIGPNTEIKDSIIDEEAEIRHSLVIDSKVGKKTTVGPFAHLRGHANVGDHNRIGNFVEVKNSTTGDDTKAAHLAYIGDAEVGERVNFGCGSITVNYDGVKKHKTTIGNDVFIGCNVNMVAPISISDNVFIAAGSTVTKDIPKGSLAIARNQQINKEDYYKYLIKPKPSEK</sequence>
<dbReference type="SUPFAM" id="SSF53448">
    <property type="entry name" value="Nucleotide-diphospho-sugar transferases"/>
    <property type="match status" value="1"/>
</dbReference>
<comment type="pathway">
    <text evidence="20">Bacterial outer membrane biogenesis; LPS lipid A biosynthesis.</text>
</comment>
<evidence type="ECO:0000256" key="8">
    <source>
        <dbReference type="ARBA" id="ARBA00022695"/>
    </source>
</evidence>
<comment type="caution">
    <text evidence="23">The sequence shown here is derived from an EMBL/GenBank/DDBJ whole genome shotgun (WGS) entry which is preliminary data.</text>
</comment>
<feature type="binding site" evidence="20">
    <location>
        <position position="154"/>
    </location>
    <ligand>
        <name>UDP-N-acetyl-alpha-D-glucosamine</name>
        <dbReference type="ChEBI" id="CHEBI:57705"/>
    </ligand>
</feature>
<evidence type="ECO:0000256" key="18">
    <source>
        <dbReference type="ARBA" id="ARBA00048493"/>
    </source>
</evidence>
<reference evidence="23" key="1">
    <citation type="submission" date="2022-09" db="EMBL/GenBank/DDBJ databases">
        <title>Novel Mycoplasma species identified in domestic and wild animals.</title>
        <authorList>
            <person name="Volokhov D.V."/>
            <person name="Furtak V.A."/>
            <person name="Zagorodnyaya T.A."/>
        </authorList>
    </citation>
    <scope>NUCLEOTIDE SEQUENCE</scope>
    <source>
        <strain evidence="23">Oakley</strain>
    </source>
</reference>
<keyword evidence="12 20" id="KW-0133">Cell shape</keyword>
<evidence type="ECO:0000256" key="3">
    <source>
        <dbReference type="ARBA" id="ARBA00005208"/>
    </source>
</evidence>
<organism evidence="23 24">
    <name type="scientific">Paracholeplasma manati</name>
    <dbReference type="NCBI Taxonomy" id="591373"/>
    <lineage>
        <taxon>Bacteria</taxon>
        <taxon>Bacillati</taxon>
        <taxon>Mycoplasmatota</taxon>
        <taxon>Mollicutes</taxon>
        <taxon>Acholeplasmatales</taxon>
        <taxon>Acholeplasmataceae</taxon>
        <taxon>Paracholeplasma</taxon>
    </lineage>
</organism>
<keyword evidence="16 20" id="KW-0961">Cell wall biogenesis/degradation</keyword>
<evidence type="ECO:0000259" key="21">
    <source>
        <dbReference type="Pfam" id="PF00483"/>
    </source>
</evidence>
<comment type="catalytic activity">
    <reaction evidence="18 20">
        <text>N-acetyl-alpha-D-glucosamine 1-phosphate + UTP + H(+) = UDP-N-acetyl-alpha-D-glucosamine + diphosphate</text>
        <dbReference type="Rhea" id="RHEA:13509"/>
        <dbReference type="ChEBI" id="CHEBI:15378"/>
        <dbReference type="ChEBI" id="CHEBI:33019"/>
        <dbReference type="ChEBI" id="CHEBI:46398"/>
        <dbReference type="ChEBI" id="CHEBI:57705"/>
        <dbReference type="ChEBI" id="CHEBI:57776"/>
        <dbReference type="EC" id="2.7.7.23"/>
    </reaction>
</comment>
<keyword evidence="10 20" id="KW-0677">Repeat</keyword>
<comment type="cofactor">
    <cofactor evidence="20">
        <name>Mg(2+)</name>
        <dbReference type="ChEBI" id="CHEBI:18420"/>
    </cofactor>
    <text evidence="20">Binds 1 Mg(2+) ion per subunit.</text>
</comment>
<proteinExistence type="inferred from homology"/>
<evidence type="ECO:0000256" key="1">
    <source>
        <dbReference type="ARBA" id="ARBA00004496"/>
    </source>
</evidence>
<dbReference type="InterPro" id="IPR029044">
    <property type="entry name" value="Nucleotide-diphossugar_trans"/>
</dbReference>
<evidence type="ECO:0000256" key="4">
    <source>
        <dbReference type="ARBA" id="ARBA00007707"/>
    </source>
</evidence>
<comment type="function">
    <text evidence="19 20">Catalyzes the last two sequential reactions in the de novo biosynthetic pathway for UDP-N-acetylglucosamine (UDP-GlcNAc). The C-terminal domain catalyzes the transfer of acetyl group from acetyl coenzyme A to glucosamine-1-phosphate (GlcN-1-P) to produce N-acetylglucosamine-1-phosphate (GlcNAc-1-P), which is converted into UDP-GlcNAc by the transfer of uridine 5-monophosphate (from uridine 5-triphosphate), a reaction catalyzed by the N-terminal domain.</text>
</comment>
<dbReference type="InterPro" id="IPR050065">
    <property type="entry name" value="GlmU-like"/>
</dbReference>
<feature type="binding site" evidence="20">
    <location>
        <position position="139"/>
    </location>
    <ligand>
        <name>UDP-N-acetyl-alpha-D-glucosamine</name>
        <dbReference type="ChEBI" id="CHEBI:57705"/>
    </ligand>
</feature>
<feature type="binding site" evidence="20">
    <location>
        <position position="331"/>
    </location>
    <ligand>
        <name>UDP-N-acetyl-alpha-D-glucosamine</name>
        <dbReference type="ChEBI" id="CHEBI:57705"/>
    </ligand>
</feature>
<protein>
    <recommendedName>
        <fullName evidence="20">Bifunctional protein GlmU</fullName>
    </recommendedName>
    <domain>
        <recommendedName>
            <fullName evidence="20">UDP-N-acetylglucosamine pyrophosphorylase</fullName>
            <ecNumber evidence="20">2.7.7.23</ecNumber>
        </recommendedName>
        <alternativeName>
            <fullName evidence="20">N-acetylglucosamine-1-phosphate uridyltransferase</fullName>
        </alternativeName>
    </domain>
    <domain>
        <recommendedName>
            <fullName evidence="20">Glucosamine-1-phosphate N-acetyltransferase</fullName>
            <ecNumber evidence="20">2.3.1.157</ecNumber>
        </recommendedName>
    </domain>
</protein>
<evidence type="ECO:0000256" key="5">
    <source>
        <dbReference type="ARBA" id="ARBA00007947"/>
    </source>
</evidence>
<feature type="binding site" evidence="20">
    <location>
        <position position="22"/>
    </location>
    <ligand>
        <name>UDP-N-acetyl-alpha-D-glucosamine</name>
        <dbReference type="ChEBI" id="CHEBI:57705"/>
    </ligand>
</feature>
<evidence type="ECO:0000256" key="16">
    <source>
        <dbReference type="ARBA" id="ARBA00023316"/>
    </source>
</evidence>
<name>A0ABT2Y4S7_9MOLU</name>
<dbReference type="InterPro" id="IPR001451">
    <property type="entry name" value="Hexapep"/>
</dbReference>
<dbReference type="InterPro" id="IPR056729">
    <property type="entry name" value="GMPPB_C"/>
</dbReference>
<evidence type="ECO:0000256" key="6">
    <source>
        <dbReference type="ARBA" id="ARBA00022490"/>
    </source>
</evidence>
<gene>
    <name evidence="20 23" type="primary">glmU</name>
    <name evidence="23" type="ORF">N7548_01395</name>
</gene>
<evidence type="ECO:0000313" key="24">
    <source>
        <dbReference type="Proteomes" id="UP001177160"/>
    </source>
</evidence>
<feature type="binding site" evidence="20">
    <location>
        <begin position="384"/>
        <end position="385"/>
    </location>
    <ligand>
        <name>acetyl-CoA</name>
        <dbReference type="ChEBI" id="CHEBI:57288"/>
    </ligand>
</feature>
<evidence type="ECO:0000256" key="20">
    <source>
        <dbReference type="HAMAP-Rule" id="MF_01631"/>
    </source>
</evidence>
<comment type="catalytic activity">
    <reaction evidence="17 20">
        <text>alpha-D-glucosamine 1-phosphate + acetyl-CoA = N-acetyl-alpha-D-glucosamine 1-phosphate + CoA + H(+)</text>
        <dbReference type="Rhea" id="RHEA:13725"/>
        <dbReference type="ChEBI" id="CHEBI:15378"/>
        <dbReference type="ChEBI" id="CHEBI:57287"/>
        <dbReference type="ChEBI" id="CHEBI:57288"/>
        <dbReference type="ChEBI" id="CHEBI:57776"/>
        <dbReference type="ChEBI" id="CHEBI:58516"/>
        <dbReference type="EC" id="2.3.1.157"/>
    </reaction>
</comment>
<feature type="region of interest" description="Pyrophosphorylase" evidence="20">
    <location>
        <begin position="1"/>
        <end position="228"/>
    </location>
</feature>
<feature type="binding site" evidence="20">
    <location>
        <begin position="77"/>
        <end position="78"/>
    </location>
    <ligand>
        <name>UDP-N-acetyl-alpha-D-glucosamine</name>
        <dbReference type="ChEBI" id="CHEBI:57705"/>
    </ligand>
</feature>
<dbReference type="InterPro" id="IPR038009">
    <property type="entry name" value="GlmU_C_LbH"/>
</dbReference>
<feature type="binding site" evidence="20">
    <location>
        <position position="102"/>
    </location>
    <ligand>
        <name>Mg(2+)</name>
        <dbReference type="ChEBI" id="CHEBI:18420"/>
    </ligand>
</feature>
<dbReference type="HAMAP" id="MF_01631">
    <property type="entry name" value="GlmU"/>
    <property type="match status" value="1"/>
</dbReference>
<feature type="binding site" evidence="20">
    <location>
        <position position="349"/>
    </location>
    <ligand>
        <name>UDP-N-acetyl-alpha-D-glucosamine</name>
        <dbReference type="ChEBI" id="CHEBI:57705"/>
    </ligand>
</feature>
<comment type="pathway">
    <text evidence="2 20">Nucleotide-sugar biosynthesis; UDP-N-acetyl-alpha-D-glucosamine biosynthesis; N-acetyl-alpha-D-glucosamine 1-phosphate from alpha-D-glucosamine 6-phosphate (route II): step 2/2.</text>
</comment>
<comment type="subcellular location">
    <subcellularLocation>
        <location evidence="1 20">Cytoplasm</location>
    </subcellularLocation>
</comment>
<dbReference type="EMBL" id="JAOVQM010000001">
    <property type="protein sequence ID" value="MCV2231482.1"/>
    <property type="molecule type" value="Genomic_DNA"/>
</dbReference>
<dbReference type="Gene3D" id="3.90.550.10">
    <property type="entry name" value="Spore Coat Polysaccharide Biosynthesis Protein SpsA, Chain A"/>
    <property type="match status" value="1"/>
</dbReference>
<comment type="similarity">
    <text evidence="5 20">In the N-terminal section; belongs to the N-acetylglucosamine-1-phosphate uridyltransferase family.</text>
</comment>
<keyword evidence="11 20" id="KW-0460">Magnesium</keyword>
<dbReference type="Gene3D" id="2.160.10.10">
    <property type="entry name" value="Hexapeptide repeat proteins"/>
    <property type="match status" value="1"/>
</dbReference>
<feature type="binding site" evidence="20">
    <location>
        <position position="438"/>
    </location>
    <ligand>
        <name>acetyl-CoA</name>
        <dbReference type="ChEBI" id="CHEBI:57288"/>
    </ligand>
</feature>
<keyword evidence="6 20" id="KW-0963">Cytoplasm</keyword>
<dbReference type="InterPro" id="IPR005835">
    <property type="entry name" value="NTP_transferase_dom"/>
</dbReference>
<evidence type="ECO:0000256" key="17">
    <source>
        <dbReference type="ARBA" id="ARBA00048247"/>
    </source>
</evidence>
<comment type="caution">
    <text evidence="20">Lacks conserved residue(s) required for the propagation of feature annotation.</text>
</comment>
<feature type="binding site" evidence="20">
    <location>
        <begin position="8"/>
        <end position="11"/>
    </location>
    <ligand>
        <name>UDP-N-acetyl-alpha-D-glucosamine</name>
        <dbReference type="ChEBI" id="CHEBI:57705"/>
    </ligand>
</feature>
<evidence type="ECO:0000313" key="23">
    <source>
        <dbReference type="EMBL" id="MCV2231482.1"/>
    </source>
</evidence>
<evidence type="ECO:0000256" key="13">
    <source>
        <dbReference type="ARBA" id="ARBA00022984"/>
    </source>
</evidence>
<comment type="similarity">
    <text evidence="4 20">In the C-terminal section; belongs to the transferase hexapeptide repeat family.</text>
</comment>
<evidence type="ECO:0000256" key="12">
    <source>
        <dbReference type="ARBA" id="ARBA00022960"/>
    </source>
</evidence>
<dbReference type="PANTHER" id="PTHR43584">
    <property type="entry name" value="NUCLEOTIDYL TRANSFERASE"/>
    <property type="match status" value="1"/>
</dbReference>
<feature type="binding site" evidence="20">
    <location>
        <position position="226"/>
    </location>
    <ligand>
        <name>Mg(2+)</name>
        <dbReference type="ChEBI" id="CHEBI:18420"/>
    </ligand>
</feature>
<dbReference type="InterPro" id="IPR005882">
    <property type="entry name" value="Bifunctional_GlmU"/>
</dbReference>
<feature type="binding site" evidence="20">
    <location>
        <position position="421"/>
    </location>
    <ligand>
        <name>acetyl-CoA</name>
        <dbReference type="ChEBI" id="CHEBI:57288"/>
    </ligand>
</feature>
<dbReference type="NCBIfam" id="TIGR01173">
    <property type="entry name" value="glmU"/>
    <property type="match status" value="1"/>
</dbReference>
<feature type="domain" description="Nucleotidyl transferase" evidence="21">
    <location>
        <begin position="5"/>
        <end position="216"/>
    </location>
</feature>
<evidence type="ECO:0000256" key="9">
    <source>
        <dbReference type="ARBA" id="ARBA00022723"/>
    </source>
</evidence>
<evidence type="ECO:0000256" key="2">
    <source>
        <dbReference type="ARBA" id="ARBA00005166"/>
    </source>
</evidence>
<dbReference type="EC" id="2.3.1.157" evidence="20"/>
<evidence type="ECO:0000256" key="7">
    <source>
        <dbReference type="ARBA" id="ARBA00022679"/>
    </source>
</evidence>